<dbReference type="AlphaFoldDB" id="A0A2H4U8L5"/>
<dbReference type="GeneID" id="78817925"/>
<dbReference type="EMBL" id="CP017803">
    <property type="protein sequence ID" value="ATZ60465.1"/>
    <property type="molecule type" value="Genomic_DNA"/>
</dbReference>
<reference evidence="2" key="1">
    <citation type="submission" date="2016-10" db="EMBL/GenBank/DDBJ databases">
        <authorList>
            <person name="Kim B.-C."/>
            <person name="Jeong H."/>
        </authorList>
    </citation>
    <scope>NUCLEOTIDE SEQUENCE [LARGE SCALE GENOMIC DNA]</scope>
    <source>
        <strain evidence="2">KB11</strain>
    </source>
</reference>
<organism evidence="1 2">
    <name type="scientific">Methanobrevibacter smithii</name>
    <dbReference type="NCBI Taxonomy" id="2173"/>
    <lineage>
        <taxon>Archaea</taxon>
        <taxon>Methanobacteriati</taxon>
        <taxon>Methanobacteriota</taxon>
        <taxon>Methanomada group</taxon>
        <taxon>Methanobacteria</taxon>
        <taxon>Methanobacteriales</taxon>
        <taxon>Methanobacteriaceae</taxon>
        <taxon>Methanobrevibacter</taxon>
    </lineage>
</organism>
<protein>
    <submittedName>
        <fullName evidence="1">Uncharacterized protein</fullName>
    </submittedName>
</protein>
<dbReference type="OMA" id="TGYRENQ"/>
<gene>
    <name evidence="1" type="ORF">BK798_08545</name>
</gene>
<evidence type="ECO:0000313" key="1">
    <source>
        <dbReference type="EMBL" id="ATZ60465.1"/>
    </source>
</evidence>
<dbReference type="RefSeq" id="WP_011954399.1">
    <property type="nucleotide sequence ID" value="NZ_AP025586.1"/>
</dbReference>
<accession>A0A2H4U8L5</accession>
<evidence type="ECO:0000313" key="2">
    <source>
        <dbReference type="Proteomes" id="UP000232133"/>
    </source>
</evidence>
<name>A0A2H4U8L5_METSM</name>
<dbReference type="Proteomes" id="UP000232133">
    <property type="component" value="Chromosome"/>
</dbReference>
<sequence length="164" mass="17752">MAKALRIILVVVLFVVFFEIGLFSSYTIVAAEAPDIEGLIDMQISKITGIFNSDNVNNVLVKDPTVVNITNKRDVAQSLEDLSKVDGVNVDSMNVTTYDDKDNEELNVTIEALGYASPSSNSSQIVISQDPSYKIVAEGNATFKGGSLVVDVDSITIQSILKLY</sequence>
<proteinExistence type="predicted"/>